<comment type="subcellular location">
    <subcellularLocation>
        <location evidence="1">Mitochondrion</location>
    </subcellularLocation>
</comment>
<evidence type="ECO:0000256" key="3">
    <source>
        <dbReference type="ARBA" id="ARBA00022946"/>
    </source>
</evidence>
<comment type="similarity">
    <text evidence="2">Belongs to the mitochondrion-specific ribosomal protein mL41 family.</text>
</comment>
<evidence type="ECO:0000256" key="5">
    <source>
        <dbReference type="ARBA" id="ARBA00023128"/>
    </source>
</evidence>
<dbReference type="PANTHER" id="PTHR21338">
    <property type="entry name" value="MITOCHONDRIAL RIBOSOMAL PROTEIN L41"/>
    <property type="match status" value="1"/>
</dbReference>
<evidence type="ECO:0000313" key="7">
    <source>
        <dbReference type="EMBL" id="KIO22880.1"/>
    </source>
</evidence>
<gene>
    <name evidence="7" type="ORF">M407DRAFT_244990</name>
</gene>
<dbReference type="InterPro" id="IPR019189">
    <property type="entry name" value="Ribosomal_mL41"/>
</dbReference>
<dbReference type="Proteomes" id="UP000054248">
    <property type="component" value="Unassembled WGS sequence"/>
</dbReference>
<reference evidence="8" key="2">
    <citation type="submission" date="2015-01" db="EMBL/GenBank/DDBJ databases">
        <title>Evolutionary Origins and Diversification of the Mycorrhizal Mutualists.</title>
        <authorList>
            <consortium name="DOE Joint Genome Institute"/>
            <consortium name="Mycorrhizal Genomics Consortium"/>
            <person name="Kohler A."/>
            <person name="Kuo A."/>
            <person name="Nagy L.G."/>
            <person name="Floudas D."/>
            <person name="Copeland A."/>
            <person name="Barry K.W."/>
            <person name="Cichocki N."/>
            <person name="Veneault-Fourrey C."/>
            <person name="LaButti K."/>
            <person name="Lindquist E.A."/>
            <person name="Lipzen A."/>
            <person name="Lundell T."/>
            <person name="Morin E."/>
            <person name="Murat C."/>
            <person name="Riley R."/>
            <person name="Ohm R."/>
            <person name="Sun H."/>
            <person name="Tunlid A."/>
            <person name="Henrissat B."/>
            <person name="Grigoriev I.V."/>
            <person name="Hibbett D.S."/>
            <person name="Martin F."/>
        </authorList>
    </citation>
    <scope>NUCLEOTIDE SEQUENCE [LARGE SCALE GENOMIC DNA]</scope>
    <source>
        <strain evidence="8">MUT 4182</strain>
    </source>
</reference>
<dbReference type="HOGENOM" id="CLU_129079_0_0_1"/>
<evidence type="ECO:0000256" key="2">
    <source>
        <dbReference type="ARBA" id="ARBA00010152"/>
    </source>
</evidence>
<accession>A0A0C3Q2V4</accession>
<evidence type="ECO:0000313" key="8">
    <source>
        <dbReference type="Proteomes" id="UP000054248"/>
    </source>
</evidence>
<keyword evidence="4" id="KW-0689">Ribosomal protein</keyword>
<dbReference type="AlphaFoldDB" id="A0A0C3Q2V4"/>
<evidence type="ECO:0000256" key="6">
    <source>
        <dbReference type="ARBA" id="ARBA00023274"/>
    </source>
</evidence>
<sequence length="121" mass="13314">MFPSRSLFSKAKRLPLTSKRGNKDYYKGTGAAALPGGHRTGAPGKHVVRGKAKYRLIDEKVRYFVAPSIQDIVNSPLKPYVHVSTQMSDKTALYGKLPQGGLTGQHYLKISQDSSLLEDQP</sequence>
<dbReference type="GO" id="GO:0005762">
    <property type="term" value="C:mitochondrial large ribosomal subunit"/>
    <property type="evidence" value="ECO:0007669"/>
    <property type="project" value="InterPro"/>
</dbReference>
<keyword evidence="3" id="KW-0809">Transit peptide</keyword>
<keyword evidence="8" id="KW-1185">Reference proteome</keyword>
<name>A0A0C3Q2V4_9AGAM</name>
<organism evidence="7 8">
    <name type="scientific">Tulasnella calospora MUT 4182</name>
    <dbReference type="NCBI Taxonomy" id="1051891"/>
    <lineage>
        <taxon>Eukaryota</taxon>
        <taxon>Fungi</taxon>
        <taxon>Dikarya</taxon>
        <taxon>Basidiomycota</taxon>
        <taxon>Agaricomycotina</taxon>
        <taxon>Agaricomycetes</taxon>
        <taxon>Cantharellales</taxon>
        <taxon>Tulasnellaceae</taxon>
        <taxon>Tulasnella</taxon>
    </lineage>
</organism>
<protein>
    <submittedName>
        <fullName evidence="7">Uncharacterized protein</fullName>
    </submittedName>
</protein>
<dbReference type="GO" id="GO:0003735">
    <property type="term" value="F:structural constituent of ribosome"/>
    <property type="evidence" value="ECO:0007669"/>
    <property type="project" value="InterPro"/>
</dbReference>
<dbReference type="EMBL" id="KN823098">
    <property type="protein sequence ID" value="KIO22880.1"/>
    <property type="molecule type" value="Genomic_DNA"/>
</dbReference>
<dbReference type="PANTHER" id="PTHR21338:SF0">
    <property type="entry name" value="LARGE RIBOSOMAL SUBUNIT PROTEIN ML41"/>
    <property type="match status" value="1"/>
</dbReference>
<reference evidence="7 8" key="1">
    <citation type="submission" date="2014-04" db="EMBL/GenBank/DDBJ databases">
        <authorList>
            <consortium name="DOE Joint Genome Institute"/>
            <person name="Kuo A."/>
            <person name="Girlanda M."/>
            <person name="Perotto S."/>
            <person name="Kohler A."/>
            <person name="Nagy L.G."/>
            <person name="Floudas D."/>
            <person name="Copeland A."/>
            <person name="Barry K.W."/>
            <person name="Cichocki N."/>
            <person name="Veneault-Fourrey C."/>
            <person name="LaButti K."/>
            <person name="Lindquist E.A."/>
            <person name="Lipzen A."/>
            <person name="Lundell T."/>
            <person name="Morin E."/>
            <person name="Murat C."/>
            <person name="Sun H."/>
            <person name="Tunlid A."/>
            <person name="Henrissat B."/>
            <person name="Grigoriev I.V."/>
            <person name="Hibbett D.S."/>
            <person name="Martin F."/>
            <person name="Nordberg H.P."/>
            <person name="Cantor M.N."/>
            <person name="Hua S.X."/>
        </authorList>
    </citation>
    <scope>NUCLEOTIDE SEQUENCE [LARGE SCALE GENOMIC DNA]</scope>
    <source>
        <strain evidence="7 8">MUT 4182</strain>
    </source>
</reference>
<proteinExistence type="inferred from homology"/>
<dbReference type="OrthoDB" id="408933at2759"/>
<keyword evidence="5" id="KW-0496">Mitochondrion</keyword>
<evidence type="ECO:0000256" key="4">
    <source>
        <dbReference type="ARBA" id="ARBA00022980"/>
    </source>
</evidence>
<keyword evidence="6" id="KW-0687">Ribonucleoprotein</keyword>
<dbReference type="GO" id="GO:0006412">
    <property type="term" value="P:translation"/>
    <property type="evidence" value="ECO:0007669"/>
    <property type="project" value="TreeGrafter"/>
</dbReference>
<dbReference type="Pfam" id="PF09809">
    <property type="entry name" value="MRP-L27"/>
    <property type="match status" value="1"/>
</dbReference>
<evidence type="ECO:0000256" key="1">
    <source>
        <dbReference type="ARBA" id="ARBA00004173"/>
    </source>
</evidence>